<dbReference type="InterPro" id="IPR043151">
    <property type="entry name" value="BAH_sf"/>
</dbReference>
<protein>
    <recommendedName>
        <fullName evidence="4">BAH domain-containing protein</fullName>
    </recommendedName>
</protein>
<sequence length="312" mass="34805">MACKRKAKAGTSSGSPPESKKLRQTEEARVEEEVATTVDKAASPPRNPVTQEVAAADDDGEEARFLGEPMEDEEARKQYPKRYVGKKPKMNGQNNSNDDEDIIQARCHYTKALVDGINYDLYDDAHSGEKEEPYICKIVEMFEAIGGLLYFTAQWYYRSRDTVIKHCTTVACGRVDEDLKSKSIPVCNYYCDTKYLLPYSTFVNLPAENMQTGSDDSTISVEDDVCLDSEVDSKLPNGERAKSEVRLLDLYSGCGAMSTGLCLGAHLANVNLVTRWAVDYNKYACKSLAQNHPETEVCVCIFPVFLTFDVML</sequence>
<dbReference type="GO" id="GO:0003886">
    <property type="term" value="F:DNA (cytosine-5-)-methyltransferase activity"/>
    <property type="evidence" value="ECO:0007669"/>
    <property type="project" value="TreeGrafter"/>
</dbReference>
<feature type="compositionally biased region" description="Basic residues" evidence="1">
    <location>
        <begin position="78"/>
        <end position="89"/>
    </location>
</feature>
<organism evidence="2 3">
    <name type="scientific">Malus domestica</name>
    <name type="common">Apple</name>
    <name type="synonym">Pyrus malus</name>
    <dbReference type="NCBI Taxonomy" id="3750"/>
    <lineage>
        <taxon>Eukaryota</taxon>
        <taxon>Viridiplantae</taxon>
        <taxon>Streptophyta</taxon>
        <taxon>Embryophyta</taxon>
        <taxon>Tracheophyta</taxon>
        <taxon>Spermatophyta</taxon>
        <taxon>Magnoliopsida</taxon>
        <taxon>eudicotyledons</taxon>
        <taxon>Gunneridae</taxon>
        <taxon>Pentapetalae</taxon>
        <taxon>rosids</taxon>
        <taxon>fabids</taxon>
        <taxon>Rosales</taxon>
        <taxon>Rosaceae</taxon>
        <taxon>Amygdaloideae</taxon>
        <taxon>Maleae</taxon>
        <taxon>Malus</taxon>
    </lineage>
</organism>
<gene>
    <name evidence="2" type="ORF">DVH24_038058</name>
</gene>
<dbReference type="GO" id="GO:0005634">
    <property type="term" value="C:nucleus"/>
    <property type="evidence" value="ECO:0007669"/>
    <property type="project" value="TreeGrafter"/>
</dbReference>
<name>A0A498KBN7_MALDO</name>
<keyword evidence="3" id="KW-1185">Reference proteome</keyword>
<feature type="compositionally biased region" description="Basic and acidic residues" evidence="1">
    <location>
        <begin position="18"/>
        <end position="32"/>
    </location>
</feature>
<evidence type="ECO:0008006" key="4">
    <source>
        <dbReference type="Google" id="ProtNLM"/>
    </source>
</evidence>
<dbReference type="GO" id="GO:0003677">
    <property type="term" value="F:DNA binding"/>
    <property type="evidence" value="ECO:0007669"/>
    <property type="project" value="TreeGrafter"/>
</dbReference>
<dbReference type="PANTHER" id="PTHR10629:SF50">
    <property type="entry name" value="DNA (CYTOSINE-5)-METHYLTRANSFERASE CMT3"/>
    <property type="match status" value="1"/>
</dbReference>
<evidence type="ECO:0000313" key="2">
    <source>
        <dbReference type="EMBL" id="RXI03784.1"/>
    </source>
</evidence>
<accession>A0A498KBN7</accession>
<dbReference type="InterPro" id="IPR029063">
    <property type="entry name" value="SAM-dependent_MTases_sf"/>
</dbReference>
<dbReference type="AlphaFoldDB" id="A0A498KBN7"/>
<dbReference type="Gene3D" id="3.40.50.150">
    <property type="entry name" value="Vaccinia Virus protein VP39"/>
    <property type="match status" value="1"/>
</dbReference>
<dbReference type="Gene3D" id="2.30.30.490">
    <property type="match status" value="1"/>
</dbReference>
<dbReference type="STRING" id="3750.A0A498KBN7"/>
<comment type="caution">
    <text evidence="2">The sequence shown here is derived from an EMBL/GenBank/DDBJ whole genome shotgun (WGS) entry which is preliminary data.</text>
</comment>
<evidence type="ECO:0000313" key="3">
    <source>
        <dbReference type="Proteomes" id="UP000290289"/>
    </source>
</evidence>
<dbReference type="GO" id="GO:0044027">
    <property type="term" value="P:negative regulation of gene expression via chromosomal CpG island methylation"/>
    <property type="evidence" value="ECO:0007669"/>
    <property type="project" value="TreeGrafter"/>
</dbReference>
<dbReference type="EMBL" id="RDQH01000329">
    <property type="protein sequence ID" value="RXI03784.1"/>
    <property type="molecule type" value="Genomic_DNA"/>
</dbReference>
<dbReference type="InterPro" id="IPR050390">
    <property type="entry name" value="C5-Methyltransferase"/>
</dbReference>
<proteinExistence type="predicted"/>
<feature type="region of interest" description="Disordered" evidence="1">
    <location>
        <begin position="1"/>
        <end position="98"/>
    </location>
</feature>
<reference evidence="2 3" key="1">
    <citation type="submission" date="2018-10" db="EMBL/GenBank/DDBJ databases">
        <title>A high-quality apple genome assembly.</title>
        <authorList>
            <person name="Hu J."/>
        </authorList>
    </citation>
    <scope>NUCLEOTIDE SEQUENCE [LARGE SCALE GENOMIC DNA]</scope>
    <source>
        <strain evidence="3">cv. HFTH1</strain>
        <tissue evidence="2">Young leaf</tissue>
    </source>
</reference>
<dbReference type="PANTHER" id="PTHR10629">
    <property type="entry name" value="CYTOSINE-SPECIFIC METHYLTRANSFERASE"/>
    <property type="match status" value="1"/>
</dbReference>
<dbReference type="Proteomes" id="UP000290289">
    <property type="component" value="Chromosome 3"/>
</dbReference>
<dbReference type="SUPFAM" id="SSF53335">
    <property type="entry name" value="S-adenosyl-L-methionine-dependent methyltransferases"/>
    <property type="match status" value="1"/>
</dbReference>
<evidence type="ECO:0000256" key="1">
    <source>
        <dbReference type="SAM" id="MobiDB-lite"/>
    </source>
</evidence>